<evidence type="ECO:0000313" key="2">
    <source>
        <dbReference type="Proteomes" id="UP001501671"/>
    </source>
</evidence>
<name>A0ABP8H6X7_9BURK</name>
<dbReference type="RefSeq" id="WP_345250503.1">
    <property type="nucleotide sequence ID" value="NZ_BAABFO010000013.1"/>
</dbReference>
<dbReference type="InterPro" id="IPR016631">
    <property type="entry name" value="Regulatory_RpfE"/>
</dbReference>
<evidence type="ECO:0000313" key="1">
    <source>
        <dbReference type="EMBL" id="GAA4335263.1"/>
    </source>
</evidence>
<dbReference type="EMBL" id="BAABFO010000013">
    <property type="protein sequence ID" value="GAA4335263.1"/>
    <property type="molecule type" value="Genomic_DNA"/>
</dbReference>
<comment type="caution">
    <text evidence="1">The sequence shown here is derived from an EMBL/GenBank/DDBJ whole genome shotgun (WGS) entry which is preliminary data.</text>
</comment>
<dbReference type="Proteomes" id="UP001501671">
    <property type="component" value="Unassembled WGS sequence"/>
</dbReference>
<keyword evidence="2" id="KW-1185">Reference proteome</keyword>
<protein>
    <recommendedName>
        <fullName evidence="3">Regulatory protein, RpfE type</fullName>
    </recommendedName>
</protein>
<reference evidence="2" key="1">
    <citation type="journal article" date="2019" name="Int. J. Syst. Evol. Microbiol.">
        <title>The Global Catalogue of Microorganisms (GCM) 10K type strain sequencing project: providing services to taxonomists for standard genome sequencing and annotation.</title>
        <authorList>
            <consortium name="The Broad Institute Genomics Platform"/>
            <consortium name="The Broad Institute Genome Sequencing Center for Infectious Disease"/>
            <person name="Wu L."/>
            <person name="Ma J."/>
        </authorList>
    </citation>
    <scope>NUCLEOTIDE SEQUENCE [LARGE SCALE GENOMIC DNA]</scope>
    <source>
        <strain evidence="2">JCM 17666</strain>
    </source>
</reference>
<evidence type="ECO:0008006" key="3">
    <source>
        <dbReference type="Google" id="ProtNLM"/>
    </source>
</evidence>
<dbReference type="PIRSF" id="PIRSF015283">
    <property type="entry name" value="Regulatory_RpfE"/>
    <property type="match status" value="1"/>
</dbReference>
<proteinExistence type="predicted"/>
<sequence length="384" mass="40819">MSDPSVLTLVLPGALPSAPIAAELARQLEAPDGPAPTLVQWLRRARVVQAAFDPDDAGCTATEAWFFARAGFASGHAGLRPGAALASLLVPDEAAAQAAEPVWVAELAHVQVGRDGLVLTDPGGLRVDAAESAALLDSARGLFDEAGFGVEPAAPGRWRVRPPSGVGVPAATPAVVAGTGLDRWWPRDAGARPWRRLVNEIQMTWHEHPVNLDREARGEVAVNGLWLHGGAPAWTPRWQPAPARLVGGPPWLRALAGRAGLPWSPAGASAVDVSAASVPPVHDPAAHVPACAWEPGTIAALPDLDVPCRDAAWAEWLDALRRLQRDCFAPLARRQAAGELAAIELVLPAAQRIVTARIDRRPALLRWLPAPRHDWKTWWLRPAS</sequence>
<organism evidence="1 2">
    <name type="scientific">Pigmentiphaga soli</name>
    <dbReference type="NCBI Taxonomy" id="1007095"/>
    <lineage>
        <taxon>Bacteria</taxon>
        <taxon>Pseudomonadati</taxon>
        <taxon>Pseudomonadota</taxon>
        <taxon>Betaproteobacteria</taxon>
        <taxon>Burkholderiales</taxon>
        <taxon>Alcaligenaceae</taxon>
        <taxon>Pigmentiphaga</taxon>
    </lineage>
</organism>
<gene>
    <name evidence="1" type="ORF">GCM10023144_28340</name>
</gene>
<accession>A0ABP8H6X7</accession>